<dbReference type="EC" id="7.2.2.10" evidence="17"/>
<dbReference type="EMBL" id="CAJVPS010002085">
    <property type="protein sequence ID" value="CAG8559832.1"/>
    <property type="molecule type" value="Genomic_DNA"/>
</dbReference>
<evidence type="ECO:0000256" key="13">
    <source>
        <dbReference type="ARBA" id="ARBA00023065"/>
    </source>
</evidence>
<evidence type="ECO:0000256" key="11">
    <source>
        <dbReference type="ARBA" id="ARBA00022967"/>
    </source>
</evidence>
<dbReference type="PANTHER" id="PTHR24093:SF369">
    <property type="entry name" value="CALCIUM-TRANSPORTING ATPASE"/>
    <property type="match status" value="1"/>
</dbReference>
<feature type="compositionally biased region" description="Basic residues" evidence="18">
    <location>
        <begin position="234"/>
        <end position="245"/>
    </location>
</feature>
<dbReference type="InterPro" id="IPR018303">
    <property type="entry name" value="ATPase_P-typ_P_site"/>
</dbReference>
<dbReference type="SFLD" id="SFLDF00027">
    <property type="entry name" value="p-type_atpase"/>
    <property type="match status" value="1"/>
</dbReference>
<keyword evidence="7 17" id="KW-0547">Nucleotide-binding</keyword>
<evidence type="ECO:0000256" key="15">
    <source>
        <dbReference type="ARBA" id="ARBA00038148"/>
    </source>
</evidence>
<dbReference type="NCBIfam" id="TIGR01494">
    <property type="entry name" value="ATPase_P-type"/>
    <property type="match status" value="2"/>
</dbReference>
<dbReference type="InterPro" id="IPR001757">
    <property type="entry name" value="P_typ_ATPase"/>
</dbReference>
<dbReference type="PROSITE" id="PS00154">
    <property type="entry name" value="ATPASE_E1_E2"/>
    <property type="match status" value="1"/>
</dbReference>
<feature type="transmembrane region" description="Helical" evidence="17">
    <location>
        <begin position="1077"/>
        <end position="1099"/>
    </location>
</feature>
<dbReference type="InterPro" id="IPR023214">
    <property type="entry name" value="HAD_sf"/>
</dbReference>
<dbReference type="CDD" id="cd02081">
    <property type="entry name" value="P-type_ATPase_Ca_PMCA-like"/>
    <property type="match status" value="1"/>
</dbReference>
<evidence type="ECO:0000256" key="17">
    <source>
        <dbReference type="RuleBase" id="RU361146"/>
    </source>
</evidence>
<name>A0A9N9BDA4_9GLOM</name>
<keyword evidence="12 17" id="KW-1133">Transmembrane helix</keyword>
<evidence type="ECO:0000256" key="1">
    <source>
        <dbReference type="ARBA" id="ARBA00004128"/>
    </source>
</evidence>
<feature type="region of interest" description="Disordered" evidence="18">
    <location>
        <begin position="187"/>
        <end position="206"/>
    </location>
</feature>
<dbReference type="FunFam" id="3.40.50.1000:FF:000018">
    <property type="entry name" value="Calcium-transporting ATPase"/>
    <property type="match status" value="1"/>
</dbReference>
<comment type="caution">
    <text evidence="17">Lacks conserved residue(s) required for the propagation of feature annotation.</text>
</comment>
<dbReference type="SUPFAM" id="SSF81653">
    <property type="entry name" value="Calcium ATPase, transduction domain A"/>
    <property type="match status" value="1"/>
</dbReference>
<keyword evidence="11" id="KW-1278">Translocase</keyword>
<comment type="subcellular location">
    <subcellularLocation>
        <location evidence="17">Membrane</location>
        <topology evidence="17">Multi-pass membrane protein</topology>
    </subcellularLocation>
    <subcellularLocation>
        <location evidence="1">Vacuole membrane</location>
        <topology evidence="1">Multi-pass membrane protein</topology>
    </subcellularLocation>
</comment>
<keyword evidence="10" id="KW-0460">Magnesium</keyword>
<comment type="similarity">
    <text evidence="15 17">Belongs to the cation transport ATPase (P-type) (TC 3.A.3) family.</text>
</comment>
<feature type="transmembrane region" description="Helical" evidence="17">
    <location>
        <begin position="1002"/>
        <end position="1023"/>
    </location>
</feature>
<feature type="transmembrane region" description="Helical" evidence="17">
    <location>
        <begin position="330"/>
        <end position="347"/>
    </location>
</feature>
<comment type="function">
    <text evidence="17">Catalyzes the hydrolysis of ATP coupled with the transport of calcium.</text>
</comment>
<dbReference type="InterPro" id="IPR008250">
    <property type="entry name" value="ATPase_P-typ_transduc_dom_A_sf"/>
</dbReference>
<feature type="domain" description="P-type ATPase A" evidence="19">
    <location>
        <begin position="364"/>
        <end position="480"/>
    </location>
</feature>
<dbReference type="InterPro" id="IPR059000">
    <property type="entry name" value="ATPase_P-type_domA"/>
</dbReference>
<protein>
    <recommendedName>
        <fullName evidence="17">Calcium-transporting ATPase</fullName>
        <ecNumber evidence="17">7.2.2.10</ecNumber>
    </recommendedName>
</protein>
<dbReference type="PRINTS" id="PR00119">
    <property type="entry name" value="CATATPASE"/>
</dbReference>
<evidence type="ECO:0000256" key="5">
    <source>
        <dbReference type="ARBA" id="ARBA00022692"/>
    </source>
</evidence>
<feature type="transmembrane region" description="Helical" evidence="17">
    <location>
        <begin position="505"/>
        <end position="525"/>
    </location>
</feature>
<dbReference type="Pfam" id="PF00122">
    <property type="entry name" value="E1-E2_ATPase"/>
    <property type="match status" value="1"/>
</dbReference>
<dbReference type="SUPFAM" id="SSF81660">
    <property type="entry name" value="Metal cation-transporting ATPase, ATP-binding domain N"/>
    <property type="match status" value="1"/>
</dbReference>
<evidence type="ECO:0000256" key="4">
    <source>
        <dbReference type="ARBA" id="ARBA00022568"/>
    </source>
</evidence>
<comment type="catalytic activity">
    <reaction evidence="16 17">
        <text>Ca(2+)(in) + ATP + H2O = Ca(2+)(out) + ADP + phosphate + H(+)</text>
        <dbReference type="Rhea" id="RHEA:18105"/>
        <dbReference type="ChEBI" id="CHEBI:15377"/>
        <dbReference type="ChEBI" id="CHEBI:15378"/>
        <dbReference type="ChEBI" id="CHEBI:29108"/>
        <dbReference type="ChEBI" id="CHEBI:30616"/>
        <dbReference type="ChEBI" id="CHEBI:43474"/>
        <dbReference type="ChEBI" id="CHEBI:456216"/>
        <dbReference type="EC" id="7.2.2.10"/>
    </reaction>
</comment>
<evidence type="ECO:0000259" key="19">
    <source>
        <dbReference type="Pfam" id="PF00122"/>
    </source>
</evidence>
<dbReference type="SFLD" id="SFLDG00002">
    <property type="entry name" value="C1.7:_P-type_atpase_like"/>
    <property type="match status" value="1"/>
</dbReference>
<dbReference type="GO" id="GO:0016887">
    <property type="term" value="F:ATP hydrolysis activity"/>
    <property type="evidence" value="ECO:0007669"/>
    <property type="project" value="InterPro"/>
</dbReference>
<gene>
    <name evidence="22" type="ORF">ALEPTO_LOCUS6296</name>
</gene>
<evidence type="ECO:0000313" key="22">
    <source>
        <dbReference type="EMBL" id="CAG8559832.1"/>
    </source>
</evidence>
<feature type="domain" description="Cation-transporting P-type ATPase N-terminal" evidence="21">
    <location>
        <begin position="261"/>
        <end position="304"/>
    </location>
</feature>
<evidence type="ECO:0000313" key="23">
    <source>
        <dbReference type="Proteomes" id="UP000789508"/>
    </source>
</evidence>
<evidence type="ECO:0000259" key="21">
    <source>
        <dbReference type="Pfam" id="PF00690"/>
    </source>
</evidence>
<keyword evidence="3" id="KW-0926">Vacuole</keyword>
<evidence type="ECO:0000256" key="7">
    <source>
        <dbReference type="ARBA" id="ARBA00022741"/>
    </source>
</evidence>
<dbReference type="Proteomes" id="UP000789508">
    <property type="component" value="Unassembled WGS sequence"/>
</dbReference>
<dbReference type="GO" id="GO:0046872">
    <property type="term" value="F:metal ion binding"/>
    <property type="evidence" value="ECO:0007669"/>
    <property type="project" value="UniProtKB-KW"/>
</dbReference>
<feature type="domain" description="Cation-transporting P-type ATPase C-terminal" evidence="20">
    <location>
        <begin position="1029"/>
        <end position="1203"/>
    </location>
</feature>
<evidence type="ECO:0000256" key="6">
    <source>
        <dbReference type="ARBA" id="ARBA00022723"/>
    </source>
</evidence>
<evidence type="ECO:0000256" key="18">
    <source>
        <dbReference type="SAM" id="MobiDB-lite"/>
    </source>
</evidence>
<dbReference type="GO" id="GO:0006874">
    <property type="term" value="P:intracellular calcium ion homeostasis"/>
    <property type="evidence" value="ECO:0007669"/>
    <property type="project" value="TreeGrafter"/>
</dbReference>
<dbReference type="NCBIfam" id="TIGR01517">
    <property type="entry name" value="ATPase-IIB_Ca"/>
    <property type="match status" value="1"/>
</dbReference>
<dbReference type="GO" id="GO:0005886">
    <property type="term" value="C:plasma membrane"/>
    <property type="evidence" value="ECO:0007669"/>
    <property type="project" value="TreeGrafter"/>
</dbReference>
<evidence type="ECO:0000256" key="14">
    <source>
        <dbReference type="ARBA" id="ARBA00023136"/>
    </source>
</evidence>
<keyword evidence="13 17" id="KW-0406">Ion transport</keyword>
<feature type="compositionally biased region" description="Polar residues" evidence="18">
    <location>
        <begin position="1335"/>
        <end position="1347"/>
    </location>
</feature>
<dbReference type="InterPro" id="IPR004014">
    <property type="entry name" value="ATPase_P-typ_cation-transptr_N"/>
</dbReference>
<dbReference type="Gene3D" id="3.40.50.1000">
    <property type="entry name" value="HAD superfamily/HAD-like"/>
    <property type="match status" value="1"/>
</dbReference>
<dbReference type="InterPro" id="IPR023298">
    <property type="entry name" value="ATPase_P-typ_TM_dom_sf"/>
</dbReference>
<reference evidence="22" key="1">
    <citation type="submission" date="2021-06" db="EMBL/GenBank/DDBJ databases">
        <authorList>
            <person name="Kallberg Y."/>
            <person name="Tangrot J."/>
            <person name="Rosling A."/>
        </authorList>
    </citation>
    <scope>NUCLEOTIDE SEQUENCE</scope>
    <source>
        <strain evidence="22">FL130A</strain>
    </source>
</reference>
<feature type="region of interest" description="Disordered" evidence="18">
    <location>
        <begin position="1326"/>
        <end position="1347"/>
    </location>
</feature>
<dbReference type="Gene3D" id="2.70.150.10">
    <property type="entry name" value="Calcium-transporting ATPase, cytoplasmic transduction domain A"/>
    <property type="match status" value="1"/>
</dbReference>
<evidence type="ECO:0000256" key="3">
    <source>
        <dbReference type="ARBA" id="ARBA00022554"/>
    </source>
</evidence>
<dbReference type="InterPro" id="IPR006068">
    <property type="entry name" value="ATPase_P-typ_cation-transptr_C"/>
</dbReference>
<evidence type="ECO:0000256" key="10">
    <source>
        <dbReference type="ARBA" id="ARBA00022842"/>
    </source>
</evidence>
<dbReference type="InterPro" id="IPR006408">
    <property type="entry name" value="P-type_ATPase_IIB"/>
</dbReference>
<evidence type="ECO:0000256" key="16">
    <source>
        <dbReference type="ARBA" id="ARBA00048694"/>
    </source>
</evidence>
<dbReference type="InterPro" id="IPR044492">
    <property type="entry name" value="P_typ_ATPase_HD_dom"/>
</dbReference>
<dbReference type="OrthoDB" id="3352408at2759"/>
<proteinExistence type="inferred from homology"/>
<dbReference type="FunFam" id="1.20.1110.10:FF:000039">
    <property type="entry name" value="Calcium-transporting ATPase"/>
    <property type="match status" value="1"/>
</dbReference>
<feature type="transmembrane region" description="Helical" evidence="17">
    <location>
        <begin position="1183"/>
        <end position="1203"/>
    </location>
</feature>
<keyword evidence="23" id="KW-1185">Reference proteome</keyword>
<dbReference type="PRINTS" id="PR00120">
    <property type="entry name" value="HATPASE"/>
</dbReference>
<dbReference type="Gene3D" id="1.20.1110.10">
    <property type="entry name" value="Calcium-transporting ATPase, transmembrane domain"/>
    <property type="match status" value="1"/>
</dbReference>
<keyword evidence="5 17" id="KW-0812">Transmembrane</keyword>
<evidence type="ECO:0000256" key="8">
    <source>
        <dbReference type="ARBA" id="ARBA00022837"/>
    </source>
</evidence>
<feature type="compositionally biased region" description="Basic and acidic residues" evidence="18">
    <location>
        <begin position="224"/>
        <end position="233"/>
    </location>
</feature>
<dbReference type="SFLD" id="SFLDS00003">
    <property type="entry name" value="Haloacid_Dehalogenase"/>
    <property type="match status" value="1"/>
</dbReference>
<accession>A0A9N9BDA4</accession>
<dbReference type="InterPro" id="IPR023299">
    <property type="entry name" value="ATPase_P-typ_cyto_dom_N"/>
</dbReference>
<dbReference type="FunFam" id="2.70.150.10:FF:000028">
    <property type="entry name" value="Calcium-transporting ATPase"/>
    <property type="match status" value="1"/>
</dbReference>
<dbReference type="Pfam" id="PF13246">
    <property type="entry name" value="Cation_ATPase"/>
    <property type="match status" value="1"/>
</dbReference>
<dbReference type="FunFam" id="1.20.1110.10:FF:000002">
    <property type="entry name" value="Calcium-transporting ATPase"/>
    <property type="match status" value="1"/>
</dbReference>
<dbReference type="SUPFAM" id="SSF81665">
    <property type="entry name" value="Calcium ATPase, transmembrane domain M"/>
    <property type="match status" value="1"/>
</dbReference>
<dbReference type="Pfam" id="PF00689">
    <property type="entry name" value="Cation_ATPase_C"/>
    <property type="match status" value="1"/>
</dbReference>
<feature type="transmembrane region" description="Helical" evidence="17">
    <location>
        <begin position="293"/>
        <end position="310"/>
    </location>
</feature>
<dbReference type="GO" id="GO:0005388">
    <property type="term" value="F:P-type calcium transporter activity"/>
    <property type="evidence" value="ECO:0007669"/>
    <property type="project" value="UniProtKB-EC"/>
</dbReference>
<evidence type="ECO:0000256" key="9">
    <source>
        <dbReference type="ARBA" id="ARBA00022840"/>
    </source>
</evidence>
<dbReference type="SUPFAM" id="SSF56784">
    <property type="entry name" value="HAD-like"/>
    <property type="match status" value="1"/>
</dbReference>
<organism evidence="22 23">
    <name type="scientific">Ambispora leptoticha</name>
    <dbReference type="NCBI Taxonomy" id="144679"/>
    <lineage>
        <taxon>Eukaryota</taxon>
        <taxon>Fungi</taxon>
        <taxon>Fungi incertae sedis</taxon>
        <taxon>Mucoromycota</taxon>
        <taxon>Glomeromycotina</taxon>
        <taxon>Glomeromycetes</taxon>
        <taxon>Archaeosporales</taxon>
        <taxon>Ambisporaceae</taxon>
        <taxon>Ambispora</taxon>
    </lineage>
</organism>
<keyword evidence="6" id="KW-0479">Metal-binding</keyword>
<dbReference type="Gene3D" id="3.40.1110.10">
    <property type="entry name" value="Calcium-transporting ATPase, cytoplasmic domain N"/>
    <property type="match status" value="1"/>
</dbReference>
<keyword evidence="9 17" id="KW-0067">ATP-binding</keyword>
<dbReference type="InterPro" id="IPR036412">
    <property type="entry name" value="HAD-like_sf"/>
</dbReference>
<keyword evidence="14 17" id="KW-0472">Membrane</keyword>
<keyword evidence="8 17" id="KW-0106">Calcium</keyword>
<dbReference type="GO" id="GO:0005524">
    <property type="term" value="F:ATP binding"/>
    <property type="evidence" value="ECO:0007669"/>
    <property type="project" value="UniProtKB-KW"/>
</dbReference>
<evidence type="ECO:0000259" key="20">
    <source>
        <dbReference type="Pfam" id="PF00689"/>
    </source>
</evidence>
<dbReference type="Pfam" id="PF00690">
    <property type="entry name" value="Cation_ATPase_N"/>
    <property type="match status" value="1"/>
</dbReference>
<dbReference type="GO" id="GO:0005774">
    <property type="term" value="C:vacuolar membrane"/>
    <property type="evidence" value="ECO:0007669"/>
    <property type="project" value="UniProtKB-SubCell"/>
</dbReference>
<keyword evidence="2 17" id="KW-0813">Transport</keyword>
<evidence type="ECO:0000256" key="2">
    <source>
        <dbReference type="ARBA" id="ARBA00022448"/>
    </source>
</evidence>
<evidence type="ECO:0000256" key="12">
    <source>
        <dbReference type="ARBA" id="ARBA00022989"/>
    </source>
</evidence>
<dbReference type="PANTHER" id="PTHR24093">
    <property type="entry name" value="CATION TRANSPORTING ATPASE"/>
    <property type="match status" value="1"/>
</dbReference>
<comment type="caution">
    <text evidence="22">The sequence shown here is derived from an EMBL/GenBank/DDBJ whole genome shotgun (WGS) entry which is preliminary data.</text>
</comment>
<sequence>MPNFSILMVFGISQDSIAMEGLFHPIVLSGDYVMENSSKNTCIMTEVFYGKRISSLEHIPLSDRQPKSSTVPKIVTHIDTSDSTIGGSSEISPTLLSVKITNSSQPSPYSTTSTKRGEEELANIIDKQSNMQAVDKRDTETYSENPFAFNPTILSRLVDPDNFSLLKKIGGINGLLKGLHTDPDLGLSHDEKAPLPPIKLDDISSKEDDNYDYYGDDPLKQKENIGLADTDKKASKKKKPSKKEKKALLAKAELTKDGAPFSQRRRVFGINVLPPTESKTIFELMWIALQDKILIILTVAAFISLGLGLYEDFAPDKNNAEDPKIKWVEGVAILIAIVIVVMVDSVNDWQKEKQFQRLNAKKEDRNVKVTRNGKEALISVHDVLVGDILHIEPGEIIAVDGVLISGHNIHCDESSETGEFDTVRKLNYEECLKNFSDQESTSDIAHHSKADPFLISGSKVLEGVGKYVVTAVGENSRNGRTKMGFRNDSRDTPLQEKLNDLAERIAKLGGAAALLMLIVLLIKYFVNFRNGVPNATQAFEDLIRIVISTVTVVVVAVPEGLPLAVTLALAYASTRMLKDNNLVRVLSACETMGNADIICSDKTGTLTQNKMTVVAGTIGISIAFVRDQESFQAITKKSSRKSSTENSIVVDNPIQMAELTRTIPHDLIETLKQSIAINSTAFEYVDENGKTTFSGSKTETALLSLLVDLGLTDYKELRREAKTVQVFPFSSDRKAMGMVVKLSDSKYRFYVKGASEVLVRHAESIVVTDPTNSTELRTMKLLPEHLNVIQRIIVKYASRTLRTLALGYQDFEEWPPKGMKVDDDGDVIFEELVDKIILLAIVGIEDPLRDGVREAVKKCQNAGVSVVMVTGDNVLTAKSIATQCGIYNQGDIVMEGPQFRNLSPQEMEKKIPKLTVLARSSPEDKRILVAKLKDLGCIVAVTGDGTNDGPALRTADVGFSMGISGTETAKDASSIILMDDNFSSIVRAIMWGRSVNDSVKKFLQFQLTVNITAVLLTFISAVSSGSEDSVLSAVQLLWVNLIMDTLAALALATDPPTEELLNRKPEARNAPLISPNMWKMIIGQSIFQLVITLTLLYAGSEILNYRKDQQAELQSLIFNTFVFLQIFNEVNCRRLDNKLNIFKNVFTNKFFMVIFVIICVGQILIVQLGGAAFQVQSLNGSQWAISLGLGFLSIPFGVIIRLIPNEIFSIFGSKQHHRTNTLQPSGSIYATSSGTQTSDLNKPLWTDVQKELTFFKSIRGGRLRASLHFDKRDKEDSHTLFAAATIVPSLIAGSVGAGWTTANRASRPASNNPSASQLDLSSTWFTSTSTGGTGMNENITQLPTTSE</sequence>
<feature type="transmembrane region" description="Helical" evidence="17">
    <location>
        <begin position="1150"/>
        <end position="1171"/>
    </location>
</feature>
<keyword evidence="4 17" id="KW-0109">Calcium transport</keyword>
<feature type="region of interest" description="Disordered" evidence="18">
    <location>
        <begin position="224"/>
        <end position="245"/>
    </location>
</feature>
<feature type="transmembrane region" description="Helical" evidence="17">
    <location>
        <begin position="545"/>
        <end position="572"/>
    </location>
</feature>